<feature type="compositionally biased region" description="Polar residues" evidence="8">
    <location>
        <begin position="463"/>
        <end position="483"/>
    </location>
</feature>
<proteinExistence type="predicted"/>
<dbReference type="HOGENOM" id="CLU_004415_0_0_1"/>
<comment type="caution">
    <text evidence="11">The sequence shown here is derived from an EMBL/GenBank/DDBJ whole genome shotgun (WGS) entry which is preliminary data.</text>
</comment>
<evidence type="ECO:0000313" key="12">
    <source>
        <dbReference type="Proteomes" id="UP000001861"/>
    </source>
</evidence>
<feature type="region of interest" description="Disordered" evidence="8">
    <location>
        <begin position="621"/>
        <end position="731"/>
    </location>
</feature>
<reference evidence="11 12" key="1">
    <citation type="journal article" date="2010" name="Proc. Natl. Acad. Sci. U.S.A.">
        <title>Insights into evolution of multicellular fungi from the assembled chromosomes of the mushroom Coprinopsis cinerea (Coprinus cinereus).</title>
        <authorList>
            <person name="Stajich J.E."/>
            <person name="Wilke S.K."/>
            <person name="Ahren D."/>
            <person name="Au C.H."/>
            <person name="Birren B.W."/>
            <person name="Borodovsky M."/>
            <person name="Burns C."/>
            <person name="Canback B."/>
            <person name="Casselton L.A."/>
            <person name="Cheng C.K."/>
            <person name="Deng J."/>
            <person name="Dietrich F.S."/>
            <person name="Fargo D.C."/>
            <person name="Farman M.L."/>
            <person name="Gathman A.C."/>
            <person name="Goldberg J."/>
            <person name="Guigo R."/>
            <person name="Hoegger P.J."/>
            <person name="Hooker J.B."/>
            <person name="Huggins A."/>
            <person name="James T.Y."/>
            <person name="Kamada T."/>
            <person name="Kilaru S."/>
            <person name="Kodira C."/>
            <person name="Kues U."/>
            <person name="Kupfer D."/>
            <person name="Kwan H.S."/>
            <person name="Lomsadze A."/>
            <person name="Li W."/>
            <person name="Lilly W.W."/>
            <person name="Ma L.J."/>
            <person name="Mackey A.J."/>
            <person name="Manning G."/>
            <person name="Martin F."/>
            <person name="Muraguchi H."/>
            <person name="Natvig D.O."/>
            <person name="Palmerini H."/>
            <person name="Ramesh M.A."/>
            <person name="Rehmeyer C.J."/>
            <person name="Roe B.A."/>
            <person name="Shenoy N."/>
            <person name="Stanke M."/>
            <person name="Ter-Hovhannisyan V."/>
            <person name="Tunlid A."/>
            <person name="Velagapudi R."/>
            <person name="Vision T.J."/>
            <person name="Zeng Q."/>
            <person name="Zolan M.E."/>
            <person name="Pukkila P.J."/>
        </authorList>
    </citation>
    <scope>NUCLEOTIDE SEQUENCE [LARGE SCALE GENOMIC DNA]</scope>
    <source>
        <strain evidence="12">Okayama-7 / 130 / ATCC MYA-4618 / FGSC 9003</strain>
    </source>
</reference>
<evidence type="ECO:0000313" key="11">
    <source>
        <dbReference type="EMBL" id="EAU91195.2"/>
    </source>
</evidence>
<dbReference type="PANTHER" id="PTHR23065:SF7">
    <property type="entry name" value="NOSTRIN, ISOFORM H"/>
    <property type="match status" value="1"/>
</dbReference>
<dbReference type="FunFam" id="1.20.1270.60:FF:000045">
    <property type="entry name" value="Cell division control protein"/>
    <property type="match status" value="1"/>
</dbReference>
<evidence type="ECO:0000256" key="4">
    <source>
        <dbReference type="ARBA" id="ARBA00022553"/>
    </source>
</evidence>
<dbReference type="FunCoup" id="A8N6V8">
    <property type="interactions" value="28"/>
</dbReference>
<dbReference type="InterPro" id="IPR001060">
    <property type="entry name" value="FCH_dom"/>
</dbReference>
<dbReference type="PROSITE" id="PS50002">
    <property type="entry name" value="SH3"/>
    <property type="match status" value="1"/>
</dbReference>
<dbReference type="eggNOG" id="KOG2398">
    <property type="taxonomic scope" value="Eukaryota"/>
</dbReference>
<evidence type="ECO:0000256" key="8">
    <source>
        <dbReference type="SAM" id="MobiDB-lite"/>
    </source>
</evidence>
<dbReference type="Pfam" id="PF00611">
    <property type="entry name" value="FCH"/>
    <property type="match status" value="1"/>
</dbReference>
<accession>A8N6V8</accession>
<name>A8N6V8_COPC7</name>
<dbReference type="OrthoDB" id="19092at2759"/>
<dbReference type="Pfam" id="PF00018">
    <property type="entry name" value="SH3_1"/>
    <property type="match status" value="1"/>
</dbReference>
<feature type="compositionally biased region" description="Low complexity" evidence="8">
    <location>
        <begin position="858"/>
        <end position="869"/>
    </location>
</feature>
<dbReference type="CDD" id="cd07651">
    <property type="entry name" value="F-BAR_PombeCdc15_like"/>
    <property type="match status" value="1"/>
</dbReference>
<dbReference type="Gene3D" id="1.20.1270.60">
    <property type="entry name" value="Arfaptin homology (AH) domain/BAR domain"/>
    <property type="match status" value="1"/>
</dbReference>
<feature type="region of interest" description="Disordered" evidence="8">
    <location>
        <begin position="506"/>
        <end position="607"/>
    </location>
</feature>
<feature type="compositionally biased region" description="Polar residues" evidence="8">
    <location>
        <begin position="702"/>
        <end position="714"/>
    </location>
</feature>
<feature type="compositionally biased region" description="Low complexity" evidence="8">
    <location>
        <begin position="835"/>
        <end position="850"/>
    </location>
</feature>
<evidence type="ECO:0000256" key="1">
    <source>
        <dbReference type="ARBA" id="ARBA00004245"/>
    </source>
</evidence>
<dbReference type="RefSeq" id="XP_001830564.2">
    <property type="nucleotide sequence ID" value="XM_001830512.2"/>
</dbReference>
<dbReference type="SUPFAM" id="SSF103657">
    <property type="entry name" value="BAR/IMD domain-like"/>
    <property type="match status" value="1"/>
</dbReference>
<dbReference type="SUPFAM" id="SSF50044">
    <property type="entry name" value="SH3-domain"/>
    <property type="match status" value="1"/>
</dbReference>
<comment type="subcellular location">
    <subcellularLocation>
        <location evidence="1">Cytoplasm</location>
        <location evidence="1">Cytoskeleton</location>
    </subcellularLocation>
</comment>
<feature type="region of interest" description="Disordered" evidence="8">
    <location>
        <begin position="313"/>
        <end position="367"/>
    </location>
</feature>
<feature type="region of interest" description="Disordered" evidence="8">
    <location>
        <begin position="744"/>
        <end position="959"/>
    </location>
</feature>
<feature type="compositionally biased region" description="Polar residues" evidence="8">
    <location>
        <begin position="646"/>
        <end position="664"/>
    </location>
</feature>
<dbReference type="InterPro" id="IPR036028">
    <property type="entry name" value="SH3-like_dom_sf"/>
</dbReference>
<feature type="compositionally biased region" description="Polar residues" evidence="8">
    <location>
        <begin position="381"/>
        <end position="399"/>
    </location>
</feature>
<dbReference type="GO" id="GO:0005543">
    <property type="term" value="F:phospholipid binding"/>
    <property type="evidence" value="ECO:0007669"/>
    <property type="project" value="TreeGrafter"/>
</dbReference>
<dbReference type="AlphaFoldDB" id="A8N6V8"/>
<keyword evidence="5" id="KW-0206">Cytoskeleton</keyword>
<feature type="compositionally biased region" description="Low complexity" evidence="8">
    <location>
        <begin position="627"/>
        <end position="638"/>
    </location>
</feature>
<feature type="domain" description="F-BAR" evidence="10">
    <location>
        <begin position="31"/>
        <end position="284"/>
    </location>
</feature>
<dbReference type="PRINTS" id="PR00452">
    <property type="entry name" value="SH3DOMAIN"/>
</dbReference>
<keyword evidence="12" id="KW-1185">Reference proteome</keyword>
<dbReference type="GO" id="GO:0030036">
    <property type="term" value="P:actin cytoskeleton organization"/>
    <property type="evidence" value="ECO:0007669"/>
    <property type="project" value="UniProtKB-ARBA"/>
</dbReference>
<keyword evidence="2 6" id="KW-0728">SH3 domain</keyword>
<protein>
    <submittedName>
        <fullName evidence="11">SH3 domain-containing protein</fullName>
    </submittedName>
</protein>
<dbReference type="InterPro" id="IPR001452">
    <property type="entry name" value="SH3_domain"/>
</dbReference>
<feature type="compositionally biased region" description="Low complexity" evidence="8">
    <location>
        <begin position="914"/>
        <end position="943"/>
    </location>
</feature>
<dbReference type="EMBL" id="AACS02000003">
    <property type="protein sequence ID" value="EAU91195.2"/>
    <property type="molecule type" value="Genomic_DNA"/>
</dbReference>
<keyword evidence="4" id="KW-0597">Phosphoprotein</keyword>
<feature type="domain" description="SH3" evidence="9">
    <location>
        <begin position="965"/>
        <end position="1030"/>
    </location>
</feature>
<dbReference type="SMART" id="SM00055">
    <property type="entry name" value="FCH"/>
    <property type="match status" value="1"/>
</dbReference>
<dbReference type="GeneID" id="6007009"/>
<keyword evidence="3" id="KW-0963">Cytoplasm</keyword>
<dbReference type="FunFam" id="2.30.30.40:FF:000312">
    <property type="entry name" value="Related to Cell division control protein 15"/>
    <property type="match status" value="1"/>
</dbReference>
<evidence type="ECO:0000256" key="3">
    <source>
        <dbReference type="ARBA" id="ARBA00022490"/>
    </source>
</evidence>
<dbReference type="GO" id="GO:0120104">
    <property type="term" value="C:mitotic actomyosin contractile ring, proximal layer"/>
    <property type="evidence" value="ECO:0007669"/>
    <property type="project" value="TreeGrafter"/>
</dbReference>
<feature type="compositionally biased region" description="Pro residues" evidence="8">
    <location>
        <begin position="400"/>
        <end position="410"/>
    </location>
</feature>
<dbReference type="CDD" id="cd00174">
    <property type="entry name" value="SH3"/>
    <property type="match status" value="1"/>
</dbReference>
<dbReference type="KEGG" id="cci:CC1G_06830"/>
<feature type="compositionally biased region" description="Pro residues" evidence="8">
    <location>
        <begin position="794"/>
        <end position="813"/>
    </location>
</feature>
<organism evidence="11 12">
    <name type="scientific">Coprinopsis cinerea (strain Okayama-7 / 130 / ATCC MYA-4618 / FGSC 9003)</name>
    <name type="common">Inky cap fungus</name>
    <name type="synonym">Hormographiella aspergillata</name>
    <dbReference type="NCBI Taxonomy" id="240176"/>
    <lineage>
        <taxon>Eukaryota</taxon>
        <taxon>Fungi</taxon>
        <taxon>Dikarya</taxon>
        <taxon>Basidiomycota</taxon>
        <taxon>Agaricomycotina</taxon>
        <taxon>Agaricomycetes</taxon>
        <taxon>Agaricomycetidae</taxon>
        <taxon>Agaricales</taxon>
        <taxon>Agaricineae</taxon>
        <taxon>Psathyrellaceae</taxon>
        <taxon>Coprinopsis</taxon>
    </lineage>
</organism>
<feature type="compositionally biased region" description="Pro residues" evidence="8">
    <location>
        <begin position="758"/>
        <end position="773"/>
    </location>
</feature>
<evidence type="ECO:0000256" key="7">
    <source>
        <dbReference type="PROSITE-ProRule" id="PRU01077"/>
    </source>
</evidence>
<dbReference type="InterPro" id="IPR027267">
    <property type="entry name" value="AH/BAR_dom_sf"/>
</dbReference>
<gene>
    <name evidence="11" type="ORF">CC1G_06830</name>
</gene>
<feature type="region of interest" description="Disordered" evidence="8">
    <location>
        <begin position="380"/>
        <end position="441"/>
    </location>
</feature>
<evidence type="ECO:0000256" key="2">
    <source>
        <dbReference type="ARBA" id="ARBA00022443"/>
    </source>
</evidence>
<feature type="compositionally biased region" description="Low complexity" evidence="8">
    <location>
        <begin position="744"/>
        <end position="753"/>
    </location>
</feature>
<keyword evidence="7" id="KW-0175">Coiled coil</keyword>
<evidence type="ECO:0000256" key="6">
    <source>
        <dbReference type="PROSITE-ProRule" id="PRU00192"/>
    </source>
</evidence>
<dbReference type="PANTHER" id="PTHR23065">
    <property type="entry name" value="PROLINE-SERINE-THREONINE PHOSPHATASE INTERACTING PROTEIN 1"/>
    <property type="match status" value="1"/>
</dbReference>
<feature type="region of interest" description="Disordered" evidence="8">
    <location>
        <begin position="456"/>
        <end position="483"/>
    </location>
</feature>
<dbReference type="SMART" id="SM00326">
    <property type="entry name" value="SH3"/>
    <property type="match status" value="1"/>
</dbReference>
<dbReference type="VEuPathDB" id="FungiDB:CC1G_06830"/>
<dbReference type="GO" id="GO:0009898">
    <property type="term" value="C:cytoplasmic side of plasma membrane"/>
    <property type="evidence" value="ECO:0007669"/>
    <property type="project" value="TreeGrafter"/>
</dbReference>
<dbReference type="InParanoid" id="A8N6V8"/>
<feature type="compositionally biased region" description="Polar residues" evidence="8">
    <location>
        <begin position="521"/>
        <end position="547"/>
    </location>
</feature>
<dbReference type="STRING" id="240176.A8N6V8"/>
<evidence type="ECO:0000259" key="9">
    <source>
        <dbReference type="PROSITE" id="PS50002"/>
    </source>
</evidence>
<dbReference type="InterPro" id="IPR031160">
    <property type="entry name" value="F_BAR_dom"/>
</dbReference>
<dbReference type="Proteomes" id="UP000001861">
    <property type="component" value="Unassembled WGS sequence"/>
</dbReference>
<sequence length="1240" mass="135572">MQALTARRQSSTTSLSKYERASSPLLQDRSLDFCNAFWGVGDVGVEVLFARMRGATRTIEELRSFWKERAVIEEDYAKRLAKLSKVVLGRDEIGDLRASLDTVRLETERQASFHANLASQIRTDLETPTTAFHNRLLSHKKTQQLSIEKEFKTKQAQEAHVNKAREKYESDGMRINAFTAQSTLVQGKELDKITAKLERAQQTVQVNEREFANFAKILAETTKKWELSWKAFCDNCQDLEEQRIEFMKDNIWAYANAVSTVCVADDESCEKIRLSLEQMEPEREMEYFVSNYGTGNDIPDPPAFVNYNSPDAVPASSQRVTTRPANFIRVSTRELPPRAPSAEPPDDSQPINTAGIGAGGGNRRSEVPADANLLRQDTRRNSMAASPQPYVNGSTVQPPNTAPVLPPSTSPMPASNQQRQSTLGSAYGTPLSNRDPHAEPIDPTAETYIKVGNHAYKVDPSKDPQQQTGAPIANRTASPVKQENGATIDPLEKQLQELKNAVSIGGSTRRNTLHKPPPAQNDAQARASPSVTQSATRPVSNVPQSLSPPGAPAAQINRSPSPNRDYRNSADLVVGAHPAASRPSSPQPPTAAFMMPKNAAPPPGSEMISDVLADYQQSLPGERKAISRNNSYSRRTSTQPQGHAPSASQASIAVPQNANFSHGQNLHRPASVGHAGIGAHGGSRSNSPQPQPVISRGPSPAPNTVRTSYISPPAQNIARAPSPNSIGIALDPNGRVLHDEMAQGYQQHQQALRQQHRGPPPQQQPAYKPPLAPPVQQQQQPQRRLSYMNTPSPTVAPPPQPAMHPVTPPPPPANLYQQPSPAAQPTYGAPPPAAHPTYAPPSQLLYQQQQAPPPQHTQPPIQQQPIHHYQPPPVQQAPTNTYGHGGAQRASSISGGYYGQQQPAPQQAPPPQQQQPQYAQQAPGQGYHQPPQQQTWTAAQRSPSPQPPPPQQQQQAEVTTEDGTPILFYVKALYDYAATIDEEFDFQAGDIIAVTSTPEDGWWTGELLDEARRQRGRNVFPSNFIFSSICRPFPEVAPALSSSGLCLHTITLTWTTSTIFIASSATHIRHLHFNFIVKSSLRTPKHVAEEATVTDLSRSVLQIATRCRWLYVAAMADGLRRFVNAHSGILLLRGRGQGIPYVLWGHRGRLNGLGPFSAVICPAPLIAITWPTPRAPNERLLRPLRAFVNSGTSPPTCFYCDNSRYPESSLFLSDLFGDPGFLSLFFAIAIRRLARGAVGA</sequence>
<feature type="compositionally biased region" description="Polar residues" evidence="8">
    <location>
        <begin position="315"/>
        <end position="324"/>
    </location>
</feature>
<dbReference type="OMA" id="TDSAVMD"/>
<evidence type="ECO:0000259" key="10">
    <source>
        <dbReference type="PROSITE" id="PS51741"/>
    </source>
</evidence>
<evidence type="ECO:0000256" key="5">
    <source>
        <dbReference type="ARBA" id="ARBA00023212"/>
    </source>
</evidence>
<dbReference type="Gene3D" id="2.30.30.40">
    <property type="entry name" value="SH3 Domains"/>
    <property type="match status" value="1"/>
</dbReference>
<dbReference type="PROSITE" id="PS51741">
    <property type="entry name" value="F_BAR"/>
    <property type="match status" value="1"/>
</dbReference>
<feature type="compositionally biased region" description="Polar residues" evidence="8">
    <location>
        <begin position="411"/>
        <end position="424"/>
    </location>
</feature>